<keyword evidence="4 10" id="KW-0863">Zinc-finger</keyword>
<evidence type="ECO:0000313" key="14">
    <source>
        <dbReference type="EMBL" id="VDN58915.1"/>
    </source>
</evidence>
<dbReference type="EMBL" id="UYYG01001173">
    <property type="protein sequence ID" value="VDN58915.1"/>
    <property type="molecule type" value="Genomic_DNA"/>
</dbReference>
<feature type="binding site" evidence="9">
    <location>
        <position position="199"/>
    </location>
    <ligand>
        <name>Zn(2+)</name>
        <dbReference type="ChEBI" id="CHEBI:29105"/>
        <label>2</label>
    </ligand>
</feature>
<evidence type="ECO:0000256" key="11">
    <source>
        <dbReference type="RuleBase" id="RU361213"/>
    </source>
</evidence>
<feature type="binding site" evidence="9">
    <location>
        <position position="221"/>
    </location>
    <ligand>
        <name>Zn(2+)</name>
        <dbReference type="ChEBI" id="CHEBI:29105"/>
        <label>2</label>
    </ligand>
</feature>
<feature type="binding site" evidence="9">
    <location>
        <position position="181"/>
    </location>
    <ligand>
        <name>Zn(2+)</name>
        <dbReference type="ChEBI" id="CHEBI:29105"/>
        <label>1</label>
    </ligand>
</feature>
<dbReference type="InterPro" id="IPR024610">
    <property type="entry name" value="ING_N_histone-binding"/>
</dbReference>
<dbReference type="InterPro" id="IPR028651">
    <property type="entry name" value="ING_fam"/>
</dbReference>
<evidence type="ECO:0000313" key="15">
    <source>
        <dbReference type="Proteomes" id="UP000038040"/>
    </source>
</evidence>
<evidence type="ECO:0000256" key="9">
    <source>
        <dbReference type="PIRSR" id="PIRSR628651-51"/>
    </source>
</evidence>
<dbReference type="GO" id="GO:0035267">
    <property type="term" value="C:NuA4 histone acetyltransferase complex"/>
    <property type="evidence" value="ECO:0007669"/>
    <property type="project" value="TreeGrafter"/>
</dbReference>
<dbReference type="AlphaFoldDB" id="A0A0N4UCT0"/>
<evidence type="ECO:0000313" key="17">
    <source>
        <dbReference type="WBParaSite" id="DME_0000508901-mRNA-1"/>
    </source>
</evidence>
<dbReference type="CDD" id="cd15505">
    <property type="entry name" value="PHD_ING"/>
    <property type="match status" value="1"/>
</dbReference>
<protein>
    <recommendedName>
        <fullName evidence="11">Inhibitor of growth protein</fullName>
    </recommendedName>
</protein>
<evidence type="ECO:0000313" key="16">
    <source>
        <dbReference type="Proteomes" id="UP000274756"/>
    </source>
</evidence>
<dbReference type="InterPro" id="IPR019786">
    <property type="entry name" value="Zinc_finger_PHD-type_CS"/>
</dbReference>
<comment type="similarity">
    <text evidence="2 11">Belongs to the ING family.</text>
</comment>
<evidence type="ECO:0000259" key="13">
    <source>
        <dbReference type="PROSITE" id="PS50016"/>
    </source>
</evidence>
<dbReference type="GO" id="GO:0006325">
    <property type="term" value="P:chromatin organization"/>
    <property type="evidence" value="ECO:0007669"/>
    <property type="project" value="UniProtKB-KW"/>
</dbReference>
<reference evidence="14 16" key="2">
    <citation type="submission" date="2018-11" db="EMBL/GenBank/DDBJ databases">
        <authorList>
            <consortium name="Pathogen Informatics"/>
        </authorList>
    </citation>
    <scope>NUCLEOTIDE SEQUENCE [LARGE SCALE GENOMIC DNA]</scope>
</reference>
<proteinExistence type="inferred from homology"/>
<dbReference type="WBParaSite" id="DME_0000508901-mRNA-1">
    <property type="protein sequence ID" value="DME_0000508901-mRNA-1"/>
    <property type="gene ID" value="DME_0000508901"/>
</dbReference>
<organism evidence="15 17">
    <name type="scientific">Dracunculus medinensis</name>
    <name type="common">Guinea worm</name>
    <dbReference type="NCBI Taxonomy" id="318479"/>
    <lineage>
        <taxon>Eukaryota</taxon>
        <taxon>Metazoa</taxon>
        <taxon>Ecdysozoa</taxon>
        <taxon>Nematoda</taxon>
        <taxon>Chromadorea</taxon>
        <taxon>Rhabditida</taxon>
        <taxon>Spirurina</taxon>
        <taxon>Dracunculoidea</taxon>
        <taxon>Dracunculidae</taxon>
        <taxon>Dracunculus</taxon>
    </lineage>
</organism>
<evidence type="ECO:0000256" key="4">
    <source>
        <dbReference type="ARBA" id="ARBA00022771"/>
    </source>
</evidence>
<evidence type="ECO:0000256" key="5">
    <source>
        <dbReference type="ARBA" id="ARBA00022833"/>
    </source>
</evidence>
<keyword evidence="6 11" id="KW-0156">Chromatin regulator</keyword>
<keyword evidence="16" id="KW-1185">Reference proteome</keyword>
<feature type="region of interest" description="Disordered" evidence="12">
    <location>
        <begin position="120"/>
        <end position="161"/>
    </location>
</feature>
<sequence length="238" mass="28288">MASFLEEFAETLSNFPVEMHKHLNEIRKLDIECHKKALKCDEKMKEFVKTHKSQSKDVMINFHKEIMRTFDEIEKFSDKKIKYATELYELVDKYIRKLDSESAKRQASIKSKFIEAANKMKAENEKNDRKRKKGSTRKEKKKPKNEKNSEKNNASSSDLKPYLENAPIIEMPIDPNEPTYCFCHQVSYGEMIMCDNKQCPIEWFHFQCIGLKEPPKGKWYCERCNEERKKKPKQTSKR</sequence>
<keyword evidence="7 11" id="KW-0539">Nucleus</keyword>
<dbReference type="Gene3D" id="6.10.140.1740">
    <property type="match status" value="1"/>
</dbReference>
<dbReference type="Pfam" id="PF12998">
    <property type="entry name" value="ING"/>
    <property type="match status" value="1"/>
</dbReference>
<feature type="binding site" evidence="9">
    <location>
        <position position="208"/>
    </location>
    <ligand>
        <name>Zn(2+)</name>
        <dbReference type="ChEBI" id="CHEBI:29105"/>
        <label>1</label>
    </ligand>
</feature>
<reference evidence="17" key="1">
    <citation type="submission" date="2017-02" db="UniProtKB">
        <authorList>
            <consortium name="WormBaseParasite"/>
        </authorList>
    </citation>
    <scope>IDENTIFICATION</scope>
</reference>
<evidence type="ECO:0000256" key="1">
    <source>
        <dbReference type="ARBA" id="ARBA00004123"/>
    </source>
</evidence>
<accession>A0A0N4UCT0</accession>
<dbReference type="Proteomes" id="UP000038040">
    <property type="component" value="Unplaced"/>
</dbReference>
<gene>
    <name evidence="14" type="ORF">DME_LOCUS8888</name>
</gene>
<feature type="binding site" evidence="9">
    <location>
        <position position="183"/>
    </location>
    <ligand>
        <name>Zn(2+)</name>
        <dbReference type="ChEBI" id="CHEBI:29105"/>
        <label>1</label>
    </ligand>
</feature>
<feature type="site" description="Histone H3K4me3 binding" evidence="8">
    <location>
        <position position="191"/>
    </location>
</feature>
<dbReference type="PROSITE" id="PS50016">
    <property type="entry name" value="ZF_PHD_2"/>
    <property type="match status" value="1"/>
</dbReference>
<dbReference type="PANTHER" id="PTHR10333:SF42">
    <property type="entry name" value="INHIBITOR OF GROWTH PROTEIN 5"/>
    <property type="match status" value="1"/>
</dbReference>
<keyword evidence="5 9" id="KW-0862">Zinc</keyword>
<dbReference type="InterPro" id="IPR019787">
    <property type="entry name" value="Znf_PHD-finger"/>
</dbReference>
<dbReference type="PANTHER" id="PTHR10333">
    <property type="entry name" value="INHIBITOR OF GROWTH PROTEIN"/>
    <property type="match status" value="1"/>
</dbReference>
<feature type="binding site" evidence="9">
    <location>
        <position position="224"/>
    </location>
    <ligand>
        <name>Zn(2+)</name>
        <dbReference type="ChEBI" id="CHEBI:29105"/>
        <label>2</label>
    </ligand>
</feature>
<feature type="site" description="Histone H3K4me3 binding" evidence="8">
    <location>
        <position position="180"/>
    </location>
</feature>
<dbReference type="Gene3D" id="3.30.40.10">
    <property type="entry name" value="Zinc/RING finger domain, C3HC4 (zinc finger)"/>
    <property type="match status" value="1"/>
</dbReference>
<keyword evidence="3 9" id="KW-0479">Metal-binding</keyword>
<dbReference type="PROSITE" id="PS01359">
    <property type="entry name" value="ZF_PHD_1"/>
    <property type="match status" value="1"/>
</dbReference>
<feature type="binding site" evidence="9">
    <location>
        <position position="194"/>
    </location>
    <ligand>
        <name>Zn(2+)</name>
        <dbReference type="ChEBI" id="CHEBI:29105"/>
        <label>2</label>
    </ligand>
</feature>
<dbReference type="InterPro" id="IPR013083">
    <property type="entry name" value="Znf_RING/FYVE/PHD"/>
</dbReference>
<comment type="subcellular location">
    <subcellularLocation>
        <location evidence="1 11">Nucleus</location>
    </subcellularLocation>
</comment>
<dbReference type="GO" id="GO:0005634">
    <property type="term" value="C:nucleus"/>
    <property type="evidence" value="ECO:0007669"/>
    <property type="project" value="UniProtKB-SubCell"/>
</dbReference>
<dbReference type="STRING" id="318479.A0A0N4UCT0"/>
<feature type="domain" description="PHD-type" evidence="13">
    <location>
        <begin position="178"/>
        <end position="227"/>
    </location>
</feature>
<feature type="compositionally biased region" description="Basic residues" evidence="12">
    <location>
        <begin position="129"/>
        <end position="144"/>
    </location>
</feature>
<comment type="function">
    <text evidence="11">Component of an histone acetyltransferase complex.</text>
</comment>
<dbReference type="GO" id="GO:0008270">
    <property type="term" value="F:zinc ion binding"/>
    <property type="evidence" value="ECO:0007669"/>
    <property type="project" value="UniProtKB-KW"/>
</dbReference>
<dbReference type="SUPFAM" id="SSF57903">
    <property type="entry name" value="FYVE/PHD zinc finger"/>
    <property type="match status" value="1"/>
</dbReference>
<dbReference type="SMART" id="SM00249">
    <property type="entry name" value="PHD"/>
    <property type="match status" value="1"/>
</dbReference>
<evidence type="ECO:0000256" key="7">
    <source>
        <dbReference type="ARBA" id="ARBA00023242"/>
    </source>
</evidence>
<evidence type="ECO:0000256" key="8">
    <source>
        <dbReference type="PIRSR" id="PIRSR628651-50"/>
    </source>
</evidence>
<dbReference type="CDD" id="cd16859">
    <property type="entry name" value="ING_ING4_5"/>
    <property type="match status" value="1"/>
</dbReference>
<dbReference type="SMART" id="SM01408">
    <property type="entry name" value="ING"/>
    <property type="match status" value="1"/>
</dbReference>
<feature type="site" description="Histone H3K4me3 binding" evidence="8">
    <location>
        <position position="195"/>
    </location>
</feature>
<comment type="domain">
    <text evidence="11">The PHD-type zinc finger mediates the binding to H3K4me3.</text>
</comment>
<evidence type="ECO:0000256" key="12">
    <source>
        <dbReference type="SAM" id="MobiDB-lite"/>
    </source>
</evidence>
<dbReference type="InterPro" id="IPR011011">
    <property type="entry name" value="Znf_FYVE_PHD"/>
</dbReference>
<feature type="binding site" evidence="9">
    <location>
        <position position="205"/>
    </location>
    <ligand>
        <name>Zn(2+)</name>
        <dbReference type="ChEBI" id="CHEBI:29105"/>
        <label>1</label>
    </ligand>
</feature>
<feature type="site" description="Histone H3K4me3 binding" evidence="8">
    <location>
        <position position="203"/>
    </location>
</feature>
<evidence type="ECO:0000256" key="6">
    <source>
        <dbReference type="ARBA" id="ARBA00022853"/>
    </source>
</evidence>
<dbReference type="Proteomes" id="UP000274756">
    <property type="component" value="Unassembled WGS sequence"/>
</dbReference>
<dbReference type="OrthoDB" id="5411773at2759"/>
<name>A0A0N4UCT0_DRAME</name>
<evidence type="ECO:0000256" key="3">
    <source>
        <dbReference type="ARBA" id="ARBA00022723"/>
    </source>
</evidence>
<dbReference type="InterPro" id="IPR001965">
    <property type="entry name" value="Znf_PHD"/>
</dbReference>
<dbReference type="FunFam" id="3.30.40.10:FF:000016">
    <property type="entry name" value="Inhibitor of growth protein"/>
    <property type="match status" value="1"/>
</dbReference>
<comment type="subunit">
    <text evidence="11">Component of an histone acetyltransferase complex. Interacts with H3K4me3 and to a lesser extent with H3K4me2.</text>
</comment>
<evidence type="ECO:0000256" key="10">
    <source>
        <dbReference type="PROSITE-ProRule" id="PRU00146"/>
    </source>
</evidence>
<evidence type="ECO:0000256" key="2">
    <source>
        <dbReference type="ARBA" id="ARBA00010210"/>
    </source>
</evidence>